<organism evidence="3 4">
    <name type="scientific">Tetradesmus obliquus</name>
    <name type="common">Green alga</name>
    <name type="synonym">Acutodesmus obliquus</name>
    <dbReference type="NCBI Taxonomy" id="3088"/>
    <lineage>
        <taxon>Eukaryota</taxon>
        <taxon>Viridiplantae</taxon>
        <taxon>Chlorophyta</taxon>
        <taxon>core chlorophytes</taxon>
        <taxon>Chlorophyceae</taxon>
        <taxon>CS clade</taxon>
        <taxon>Sphaeropleales</taxon>
        <taxon>Scenedesmaceae</taxon>
        <taxon>Tetradesmus</taxon>
    </lineage>
</organism>
<sequence>MRHAYTRKWAVAAALLVCLTQQHSLVNADAYGCSPSGQKCCLSGQRCSQGLPGCPGGSRRSSALYGCSGERWDNSRLPFDWSYAGYASGEKPIPWVSQSVDVKSFGAKGDGRTDDTWAITKAIDAARKGSAVFFPAGKYVITKRIDIRKQVVLRGAGRDATTLYFPHSLADVYGSRGGWGHGTCFLNFWGWNPVKPGVTYLAHVTSGYAARGSRQLAVDDVGRFKPGQWVRLVLQDSSEVFRSVLMGNKMDPGWPKAAAPGSNFLVRFSSRVKSVGPGSSITLERALPWEVKQQWGPQLHAVKPRVVDAGLEALTIEFAWSPYKGHLKEDGLNAVMFNQMAQSWIKDVRFLNSDTAVYFWGVSFSTVQDVEIATTKPRSSRSSDLWGGLDRQGHRGIWSEFGEANLFTRIAMKVPFVHDFSVATAETGSVWSNSWGADLNLDFHKGAPYANLYTDLDLGQGSRPFKSGGAAGAGPHAAAYQTFWNLKSRQPLTLPDAGFGPLANYVGLQTRESAALRVGARSEAGAFPQDLYASMKKKRMGW</sequence>
<dbReference type="SUPFAM" id="SSF51126">
    <property type="entry name" value="Pectin lyase-like"/>
    <property type="match status" value="1"/>
</dbReference>
<protein>
    <recommendedName>
        <fullName evidence="2">Rhamnogalacturonase A/B/Epimerase-like pectate lyase domain-containing protein</fullName>
    </recommendedName>
</protein>
<feature type="chain" id="PRO_5016896820" description="Rhamnogalacturonase A/B/Epimerase-like pectate lyase domain-containing protein" evidence="1">
    <location>
        <begin position="29"/>
        <end position="542"/>
    </location>
</feature>
<proteinExistence type="predicted"/>
<keyword evidence="1" id="KW-0732">Signal</keyword>
<evidence type="ECO:0000313" key="4">
    <source>
        <dbReference type="Proteomes" id="UP000256970"/>
    </source>
</evidence>
<accession>A0A383WFK6</accession>
<gene>
    <name evidence="3" type="ORF">BQ4739_LOCUS16150</name>
</gene>
<evidence type="ECO:0000313" key="3">
    <source>
        <dbReference type="EMBL" id="SZX75804.1"/>
    </source>
</evidence>
<name>A0A383WFK6_TETOB</name>
<dbReference type="Pfam" id="PF12708">
    <property type="entry name" value="Pect-lyase_RHGA_epim"/>
    <property type="match status" value="1"/>
</dbReference>
<dbReference type="InterPro" id="IPR024535">
    <property type="entry name" value="RHGA/B-epi-like_pectate_lyase"/>
</dbReference>
<evidence type="ECO:0000256" key="1">
    <source>
        <dbReference type="SAM" id="SignalP"/>
    </source>
</evidence>
<dbReference type="InterPro" id="IPR011050">
    <property type="entry name" value="Pectin_lyase_fold/virulence"/>
</dbReference>
<dbReference type="Gene3D" id="2.160.20.10">
    <property type="entry name" value="Single-stranded right-handed beta-helix, Pectin lyase-like"/>
    <property type="match status" value="1"/>
</dbReference>
<dbReference type="EMBL" id="FNXT01001243">
    <property type="protein sequence ID" value="SZX75804.1"/>
    <property type="molecule type" value="Genomic_DNA"/>
</dbReference>
<keyword evidence="4" id="KW-1185">Reference proteome</keyword>
<feature type="signal peptide" evidence="1">
    <location>
        <begin position="1"/>
        <end position="28"/>
    </location>
</feature>
<evidence type="ECO:0000259" key="2">
    <source>
        <dbReference type="Pfam" id="PF12708"/>
    </source>
</evidence>
<feature type="domain" description="Rhamnogalacturonase A/B/Epimerase-like pectate lyase" evidence="2">
    <location>
        <begin position="100"/>
        <end position="164"/>
    </location>
</feature>
<dbReference type="AlphaFoldDB" id="A0A383WFK6"/>
<dbReference type="InterPro" id="IPR012334">
    <property type="entry name" value="Pectin_lyas_fold"/>
</dbReference>
<dbReference type="Proteomes" id="UP000256970">
    <property type="component" value="Unassembled WGS sequence"/>
</dbReference>
<reference evidence="3 4" key="1">
    <citation type="submission" date="2016-10" db="EMBL/GenBank/DDBJ databases">
        <authorList>
            <person name="Cai Z."/>
        </authorList>
    </citation>
    <scope>NUCLEOTIDE SEQUENCE [LARGE SCALE GENOMIC DNA]</scope>
</reference>